<organism evidence="1">
    <name type="scientific">marine metagenome</name>
    <dbReference type="NCBI Taxonomy" id="408172"/>
    <lineage>
        <taxon>unclassified sequences</taxon>
        <taxon>metagenomes</taxon>
        <taxon>ecological metagenomes</taxon>
    </lineage>
</organism>
<name>A0A382MF37_9ZZZZ</name>
<dbReference type="AlphaFoldDB" id="A0A382MF37"/>
<sequence length="82" mass="9443">MIKYKDQEKNIPKNNELYDYLSNKDETMFKIEVAGGKITEDIKEYKCAYKDFPKILLIMPPITLSEGTVKRVIPPLGLSYIG</sequence>
<evidence type="ECO:0000313" key="1">
    <source>
        <dbReference type="EMBL" id="SVC47270.1"/>
    </source>
</evidence>
<reference evidence="1" key="1">
    <citation type="submission" date="2018-05" db="EMBL/GenBank/DDBJ databases">
        <authorList>
            <person name="Lanie J.A."/>
            <person name="Ng W.-L."/>
            <person name="Kazmierczak K.M."/>
            <person name="Andrzejewski T.M."/>
            <person name="Davidsen T.M."/>
            <person name="Wayne K.J."/>
            <person name="Tettelin H."/>
            <person name="Glass J.I."/>
            <person name="Rusch D."/>
            <person name="Podicherti R."/>
            <person name="Tsui H.-C.T."/>
            <person name="Winkler M.E."/>
        </authorList>
    </citation>
    <scope>NUCLEOTIDE SEQUENCE</scope>
</reference>
<accession>A0A382MF37</accession>
<dbReference type="EMBL" id="UINC01093112">
    <property type="protein sequence ID" value="SVC47270.1"/>
    <property type="molecule type" value="Genomic_DNA"/>
</dbReference>
<protein>
    <submittedName>
        <fullName evidence="1">Uncharacterized protein</fullName>
    </submittedName>
</protein>
<gene>
    <name evidence="1" type="ORF">METZ01_LOCUS300124</name>
</gene>
<proteinExistence type="predicted"/>
<feature type="non-terminal residue" evidence="1">
    <location>
        <position position="82"/>
    </location>
</feature>